<reference evidence="5" key="1">
    <citation type="journal article" date="2021" name="Sci. Adv.">
        <title>The American lobster genome reveals insights on longevity, neural, and immune adaptations.</title>
        <authorList>
            <person name="Polinski J.M."/>
            <person name="Zimin A.V."/>
            <person name="Clark K.F."/>
            <person name="Kohn A.B."/>
            <person name="Sadowski N."/>
            <person name="Timp W."/>
            <person name="Ptitsyn A."/>
            <person name="Khanna P."/>
            <person name="Romanova D.Y."/>
            <person name="Williams P."/>
            <person name="Greenwood S.J."/>
            <person name="Moroz L.L."/>
            <person name="Walt D.R."/>
            <person name="Bodnar A.G."/>
        </authorList>
    </citation>
    <scope>NUCLEOTIDE SEQUENCE</scope>
    <source>
        <strain evidence="5">GMGI-L3</strain>
    </source>
</reference>
<keyword evidence="3" id="KW-0732">Signal</keyword>
<dbReference type="SMART" id="SM01318">
    <property type="entry name" value="SVWC"/>
    <property type="match status" value="1"/>
</dbReference>
<dbReference type="Pfam" id="PF15430">
    <property type="entry name" value="SVWC"/>
    <property type="match status" value="1"/>
</dbReference>
<dbReference type="EMBL" id="JAHLQT010024345">
    <property type="protein sequence ID" value="KAG7165482.1"/>
    <property type="molecule type" value="Genomic_DNA"/>
</dbReference>
<feature type="domain" description="Single" evidence="4">
    <location>
        <begin position="225"/>
        <end position="293"/>
    </location>
</feature>
<evidence type="ECO:0000256" key="1">
    <source>
        <dbReference type="ARBA" id="ARBA00004613"/>
    </source>
</evidence>
<keyword evidence="6" id="KW-1185">Reference proteome</keyword>
<dbReference type="AlphaFoldDB" id="A0A8J5JVY6"/>
<comment type="subcellular location">
    <subcellularLocation>
        <location evidence="1">Secreted</location>
    </subcellularLocation>
</comment>
<keyword evidence="2" id="KW-0964">Secreted</keyword>
<sequence>MVRGLRIFLWVATLSATLTPVFCAVAIEYANNPEILPKISEVVIDLLIKEPGSREVKGYPYFWAEIWLLSKIIEEVILNLLKDPLEDFWSKKGILSVMPAKVILYLLIEDPAFRKPLEEFGDEQKFTKNLIRCCPQPFNQGSMVHRCQEIPLDLLIKYIGPEGFQAEKWILPKILAAVILNLLIKDPGFGGQKLFFPYLHSPEMPSLMGKFTKIQNIRPDMPGNCLLKESRISVPSGTTWELPDQCVRVSCGGKGSNMYIRYTGCGLVDAQFPCSIVQDMSKPHPKCCPDIFCPKTKN</sequence>
<dbReference type="InterPro" id="IPR029277">
    <property type="entry name" value="SVWC_dom"/>
</dbReference>
<organism evidence="5 6">
    <name type="scientific">Homarus americanus</name>
    <name type="common">American lobster</name>
    <dbReference type="NCBI Taxonomy" id="6706"/>
    <lineage>
        <taxon>Eukaryota</taxon>
        <taxon>Metazoa</taxon>
        <taxon>Ecdysozoa</taxon>
        <taxon>Arthropoda</taxon>
        <taxon>Crustacea</taxon>
        <taxon>Multicrustacea</taxon>
        <taxon>Malacostraca</taxon>
        <taxon>Eumalacostraca</taxon>
        <taxon>Eucarida</taxon>
        <taxon>Decapoda</taxon>
        <taxon>Pleocyemata</taxon>
        <taxon>Astacidea</taxon>
        <taxon>Nephropoidea</taxon>
        <taxon>Nephropidae</taxon>
        <taxon>Homarus</taxon>
    </lineage>
</organism>
<evidence type="ECO:0000313" key="5">
    <source>
        <dbReference type="EMBL" id="KAG7165482.1"/>
    </source>
</evidence>
<feature type="signal peptide" evidence="3">
    <location>
        <begin position="1"/>
        <end position="23"/>
    </location>
</feature>
<evidence type="ECO:0000256" key="2">
    <source>
        <dbReference type="ARBA" id="ARBA00022525"/>
    </source>
</evidence>
<dbReference type="Proteomes" id="UP000747542">
    <property type="component" value="Unassembled WGS sequence"/>
</dbReference>
<evidence type="ECO:0000313" key="6">
    <source>
        <dbReference type="Proteomes" id="UP000747542"/>
    </source>
</evidence>
<evidence type="ECO:0000259" key="4">
    <source>
        <dbReference type="SMART" id="SM01318"/>
    </source>
</evidence>
<dbReference type="GO" id="GO:0005576">
    <property type="term" value="C:extracellular region"/>
    <property type="evidence" value="ECO:0007669"/>
    <property type="project" value="UniProtKB-SubCell"/>
</dbReference>
<protein>
    <submittedName>
        <fullName evidence="5">Putative Single domain von Willebrand factor type C-containing protein 3</fullName>
    </submittedName>
</protein>
<comment type="caution">
    <text evidence="5">The sequence shown here is derived from an EMBL/GenBank/DDBJ whole genome shotgun (WGS) entry which is preliminary data.</text>
</comment>
<evidence type="ECO:0000256" key="3">
    <source>
        <dbReference type="SAM" id="SignalP"/>
    </source>
</evidence>
<proteinExistence type="predicted"/>
<feature type="chain" id="PRO_5035302029" evidence="3">
    <location>
        <begin position="24"/>
        <end position="298"/>
    </location>
</feature>
<gene>
    <name evidence="5" type="ORF">Hamer_G007330</name>
</gene>
<name>A0A8J5JVY6_HOMAM</name>
<accession>A0A8J5JVY6</accession>